<protein>
    <submittedName>
        <fullName evidence="1">Uncharacterized protein</fullName>
    </submittedName>
</protein>
<reference evidence="1 2" key="1">
    <citation type="submission" date="2018-10" db="EMBL/GenBank/DDBJ databases">
        <title>Sequencing the genomes of 1000 actinobacteria strains.</title>
        <authorList>
            <person name="Klenk H.-P."/>
        </authorList>
    </citation>
    <scope>NUCLEOTIDE SEQUENCE [LARGE SCALE GENOMIC DNA]</scope>
    <source>
        <strain evidence="1 2">DSM 45175</strain>
    </source>
</reference>
<comment type="caution">
    <text evidence="1">The sequence shown here is derived from an EMBL/GenBank/DDBJ whole genome shotgun (WGS) entry which is preliminary data.</text>
</comment>
<dbReference type="EMBL" id="RBKT01000001">
    <property type="protein sequence ID" value="RKR89924.1"/>
    <property type="molecule type" value="Genomic_DNA"/>
</dbReference>
<proteinExistence type="predicted"/>
<name>A0A495JNH1_9ACTN</name>
<keyword evidence="2" id="KW-1185">Reference proteome</keyword>
<evidence type="ECO:0000313" key="2">
    <source>
        <dbReference type="Proteomes" id="UP000277671"/>
    </source>
</evidence>
<sequence length="42" mass="4450">MCNDVDLWMRLSTASASQVAIRFDAEIDNVLPLGAASSNPLG</sequence>
<evidence type="ECO:0000313" key="1">
    <source>
        <dbReference type="EMBL" id="RKR89924.1"/>
    </source>
</evidence>
<gene>
    <name evidence="1" type="ORF">BDK92_4284</name>
</gene>
<organism evidence="1 2">
    <name type="scientific">Micromonospora pisi</name>
    <dbReference type="NCBI Taxonomy" id="589240"/>
    <lineage>
        <taxon>Bacteria</taxon>
        <taxon>Bacillati</taxon>
        <taxon>Actinomycetota</taxon>
        <taxon>Actinomycetes</taxon>
        <taxon>Micromonosporales</taxon>
        <taxon>Micromonosporaceae</taxon>
        <taxon>Micromonospora</taxon>
    </lineage>
</organism>
<dbReference type="Proteomes" id="UP000277671">
    <property type="component" value="Unassembled WGS sequence"/>
</dbReference>
<dbReference type="AlphaFoldDB" id="A0A495JNH1"/>
<accession>A0A495JNH1</accession>